<evidence type="ECO:0000313" key="2">
    <source>
        <dbReference type="Proteomes" id="UP000011682"/>
    </source>
</evidence>
<comment type="caution">
    <text evidence="1">The sequence shown here is derived from an EMBL/GenBank/DDBJ whole genome shotgun (WGS) entry which is preliminary data.</text>
</comment>
<gene>
    <name evidence="1" type="ORF">D187_009456</name>
</gene>
<organism evidence="1 2">
    <name type="scientific">Cystobacter fuscus (strain ATCC 25194 / DSM 2262 / NBRC 100088 / M29)</name>
    <dbReference type="NCBI Taxonomy" id="1242864"/>
    <lineage>
        <taxon>Bacteria</taxon>
        <taxon>Pseudomonadati</taxon>
        <taxon>Myxococcota</taxon>
        <taxon>Myxococcia</taxon>
        <taxon>Myxococcales</taxon>
        <taxon>Cystobacterineae</taxon>
        <taxon>Archangiaceae</taxon>
        <taxon>Cystobacter</taxon>
    </lineage>
</organism>
<accession>S9Q1S4</accession>
<dbReference type="AlphaFoldDB" id="S9Q1S4"/>
<protein>
    <submittedName>
        <fullName evidence="1">Serine/threonine kinase</fullName>
    </submittedName>
</protein>
<proteinExistence type="predicted"/>
<evidence type="ECO:0000313" key="1">
    <source>
        <dbReference type="EMBL" id="EPX55249.1"/>
    </source>
</evidence>
<keyword evidence="1" id="KW-0808">Transferase</keyword>
<keyword evidence="2" id="KW-1185">Reference proteome</keyword>
<sequence>MVPGVTVKTGTVPSSASSRKAVFSAVEEKEFSSSGEQPAAISRMAMEYKKGILECMVLTLWVGMAHQVPGCT</sequence>
<dbReference type="Proteomes" id="UP000011682">
    <property type="component" value="Unassembled WGS sequence"/>
</dbReference>
<reference evidence="1" key="1">
    <citation type="submission" date="2013-05" db="EMBL/GenBank/DDBJ databases">
        <title>Genome assembly of Cystobacter fuscus DSM 2262.</title>
        <authorList>
            <person name="Sharma G."/>
            <person name="Khatri I."/>
            <person name="Kaur C."/>
            <person name="Mayilraj S."/>
            <person name="Subramanian S."/>
        </authorList>
    </citation>
    <scope>NUCLEOTIDE SEQUENCE [LARGE SCALE GENOMIC DNA]</scope>
    <source>
        <strain evidence="1">DSM 2262</strain>
    </source>
</reference>
<dbReference type="GO" id="GO:0016301">
    <property type="term" value="F:kinase activity"/>
    <property type="evidence" value="ECO:0007669"/>
    <property type="project" value="UniProtKB-KW"/>
</dbReference>
<dbReference type="EMBL" id="ANAH02000073">
    <property type="protein sequence ID" value="EPX55249.1"/>
    <property type="molecule type" value="Genomic_DNA"/>
</dbReference>
<keyword evidence="1" id="KW-0418">Kinase</keyword>
<name>S9Q1S4_CYSF2</name>